<dbReference type="PANTHER" id="PTHR30055:SF209">
    <property type="entry name" value="POSSIBLE TRANSCRIPTIONAL REGULATORY PROTEIN (PROBABLY TETR-FAMILY)"/>
    <property type="match status" value="1"/>
</dbReference>
<dbReference type="PANTHER" id="PTHR30055">
    <property type="entry name" value="HTH-TYPE TRANSCRIPTIONAL REGULATOR RUTR"/>
    <property type="match status" value="1"/>
</dbReference>
<organism evidence="4 5">
    <name type="scientific">Actinocorallia libanotica</name>
    <dbReference type="NCBI Taxonomy" id="46162"/>
    <lineage>
        <taxon>Bacteria</taxon>
        <taxon>Bacillati</taxon>
        <taxon>Actinomycetota</taxon>
        <taxon>Actinomycetes</taxon>
        <taxon>Streptosporangiales</taxon>
        <taxon>Thermomonosporaceae</taxon>
        <taxon>Actinocorallia</taxon>
    </lineage>
</organism>
<evidence type="ECO:0000256" key="2">
    <source>
        <dbReference type="PROSITE-ProRule" id="PRU00335"/>
    </source>
</evidence>
<feature type="domain" description="HTH tetR-type" evidence="3">
    <location>
        <begin position="2"/>
        <end position="61"/>
    </location>
</feature>
<dbReference type="SUPFAM" id="SSF48498">
    <property type="entry name" value="Tetracyclin repressor-like, C-terminal domain"/>
    <property type="match status" value="1"/>
</dbReference>
<dbReference type="InterPro" id="IPR009057">
    <property type="entry name" value="Homeodomain-like_sf"/>
</dbReference>
<dbReference type="InterPro" id="IPR050109">
    <property type="entry name" value="HTH-type_TetR-like_transc_reg"/>
</dbReference>
<proteinExistence type="predicted"/>
<dbReference type="InterPro" id="IPR001647">
    <property type="entry name" value="HTH_TetR"/>
</dbReference>
<keyword evidence="1 2" id="KW-0238">DNA-binding</keyword>
<evidence type="ECO:0000259" key="3">
    <source>
        <dbReference type="PROSITE" id="PS50977"/>
    </source>
</evidence>
<evidence type="ECO:0000313" key="5">
    <source>
        <dbReference type="Proteomes" id="UP001500665"/>
    </source>
</evidence>
<evidence type="ECO:0000313" key="4">
    <source>
        <dbReference type="EMBL" id="GAA0956690.1"/>
    </source>
</evidence>
<gene>
    <name evidence="4" type="ORF">GCM10009550_42950</name>
</gene>
<dbReference type="PRINTS" id="PR00455">
    <property type="entry name" value="HTHTETR"/>
</dbReference>
<evidence type="ECO:0000256" key="1">
    <source>
        <dbReference type="ARBA" id="ARBA00023125"/>
    </source>
</evidence>
<dbReference type="Pfam" id="PF00440">
    <property type="entry name" value="TetR_N"/>
    <property type="match status" value="1"/>
</dbReference>
<dbReference type="PROSITE" id="PS50977">
    <property type="entry name" value="HTH_TETR_2"/>
    <property type="match status" value="1"/>
</dbReference>
<dbReference type="RefSeq" id="WP_344242678.1">
    <property type="nucleotide sequence ID" value="NZ_BAAAHH010000018.1"/>
</dbReference>
<accession>A0ABN1RGC3</accession>
<dbReference type="EMBL" id="BAAAHH010000018">
    <property type="protein sequence ID" value="GAA0956690.1"/>
    <property type="molecule type" value="Genomic_DNA"/>
</dbReference>
<comment type="caution">
    <text evidence="4">The sequence shown here is derived from an EMBL/GenBank/DDBJ whole genome shotgun (WGS) entry which is preliminary data.</text>
</comment>
<reference evidence="4 5" key="1">
    <citation type="journal article" date="2019" name="Int. J. Syst. Evol. Microbiol.">
        <title>The Global Catalogue of Microorganisms (GCM) 10K type strain sequencing project: providing services to taxonomists for standard genome sequencing and annotation.</title>
        <authorList>
            <consortium name="The Broad Institute Genomics Platform"/>
            <consortium name="The Broad Institute Genome Sequencing Center for Infectious Disease"/>
            <person name="Wu L."/>
            <person name="Ma J."/>
        </authorList>
    </citation>
    <scope>NUCLEOTIDE SEQUENCE [LARGE SCALE GENOMIC DNA]</scope>
    <source>
        <strain evidence="4 5">JCM 10696</strain>
    </source>
</reference>
<keyword evidence="5" id="KW-1185">Reference proteome</keyword>
<name>A0ABN1RGC3_9ACTN</name>
<dbReference type="SUPFAM" id="SSF46689">
    <property type="entry name" value="Homeodomain-like"/>
    <property type="match status" value="1"/>
</dbReference>
<dbReference type="Proteomes" id="UP001500665">
    <property type="component" value="Unassembled WGS sequence"/>
</dbReference>
<dbReference type="Gene3D" id="1.10.357.10">
    <property type="entry name" value="Tetracycline Repressor, domain 2"/>
    <property type="match status" value="1"/>
</dbReference>
<protein>
    <submittedName>
        <fullName evidence="4">TetR/AcrR family transcriptional regulator</fullName>
    </submittedName>
</protein>
<sequence length="189" mass="20225">MSSSRIGILQSARRLIAERGAAITMAEVARAAGVSRQAVYLHFSSRASLFMAVVRYMDEEDGIQARCQEALRAADPVEALRAFTLTWLRYAAGIRPVAMALSSSRHEDPDASAAWNDRMADLRAGFLAAVSAVASAGRLRPGLDVSAASEIAWAMTSVPVWEQLTVDCGRPPAEAEQHLGDAVINALTV</sequence>
<feature type="DNA-binding region" description="H-T-H motif" evidence="2">
    <location>
        <begin position="24"/>
        <end position="43"/>
    </location>
</feature>
<dbReference type="InterPro" id="IPR036271">
    <property type="entry name" value="Tet_transcr_reg_TetR-rel_C_sf"/>
</dbReference>